<dbReference type="InterPro" id="IPR044611">
    <property type="entry name" value="E3A/B/C-like"/>
</dbReference>
<dbReference type="PANTHER" id="PTHR45700:SF8">
    <property type="entry name" value="HECT-TYPE E3 UBIQUITIN TRANSFERASE"/>
    <property type="match status" value="1"/>
</dbReference>
<dbReference type="EMBL" id="UZAM01010076">
    <property type="protein sequence ID" value="VDP10908.1"/>
    <property type="molecule type" value="Genomic_DNA"/>
</dbReference>
<feature type="domain" description="HECT" evidence="8">
    <location>
        <begin position="171"/>
        <end position="515"/>
    </location>
</feature>
<dbReference type="WBParaSite" id="SBAD_0000708901-mRNA-1">
    <property type="protein sequence ID" value="SBAD_0000708901-mRNA-1"/>
    <property type="gene ID" value="SBAD_0000708901"/>
</dbReference>
<dbReference type="PROSITE" id="PS50237">
    <property type="entry name" value="HECT"/>
    <property type="match status" value="1"/>
</dbReference>
<protein>
    <recommendedName>
        <fullName evidence="3">HECT-type E3 ubiquitin transferase</fullName>
        <ecNumber evidence="3">2.3.2.26</ecNumber>
    </recommendedName>
</protein>
<dbReference type="GO" id="GO:0000209">
    <property type="term" value="P:protein polyubiquitination"/>
    <property type="evidence" value="ECO:0007669"/>
    <property type="project" value="InterPro"/>
</dbReference>
<proteinExistence type="predicted"/>
<evidence type="ECO:0000256" key="2">
    <source>
        <dbReference type="ARBA" id="ARBA00004496"/>
    </source>
</evidence>
<keyword evidence="5" id="KW-0808">Transferase</keyword>
<dbReference type="SMART" id="SM00119">
    <property type="entry name" value="HECTc"/>
    <property type="match status" value="1"/>
</dbReference>
<dbReference type="GO" id="GO:0005737">
    <property type="term" value="C:cytoplasm"/>
    <property type="evidence" value="ECO:0007669"/>
    <property type="project" value="UniProtKB-SubCell"/>
</dbReference>
<dbReference type="InterPro" id="IPR000569">
    <property type="entry name" value="HECT_dom"/>
</dbReference>
<sequence length="515" mass="59909">MVARPSDLTGNFQMYKQVVVHILNLQKENFRELSATETTFRETATKVCLELLSHLHKVNKAIRKIPFDNFYIDQLADSIDIRTDYVRWIQNKNDSRFSFCNYPFVFNAAVKTTLLQTDVAVQMQILIEETNRFNFHSLFIPRLPQRSPFLNLHVTRSNLVQDTISQLEMVSPLDLKKPIKVNTDFLIVSFDGEEADDVGGVSKEFFMLLFQELLNPKYGMFVENVESRKLWFSDIPFEGPQMFQLVGILCGLAIYNSVIVALPFPLAMYKKLLKEDVNLDDLKELSPTEGRSLEALLDYEEDDFTDVFSLSFEITISAFGTTQNVELKDGGSQIAVTKQNRQEYVDLYIDYKLNKANCMHFEAFANGFHRVVTSHILSFFQPQELMEMVVGNEVYDWDEFERNTQYQGEYWHNHPVIKVFWEVFHSLNLEQKRKFLLFLTGNDRVPILGMKNIKFFFVKIRLSQIHIQPTQGGEDYYPVAHTCFNLLDLPKSTNKEKMKQKLLEAIENTQGFTLV</sequence>
<evidence type="ECO:0000256" key="1">
    <source>
        <dbReference type="ARBA" id="ARBA00000885"/>
    </source>
</evidence>
<feature type="active site" description="Glycyl thioester intermediate" evidence="7">
    <location>
        <position position="483"/>
    </location>
</feature>
<evidence type="ECO:0000313" key="11">
    <source>
        <dbReference type="WBParaSite" id="SBAD_0000708901-mRNA-1"/>
    </source>
</evidence>
<dbReference type="Proteomes" id="UP000270296">
    <property type="component" value="Unassembled WGS sequence"/>
</dbReference>
<dbReference type="Gene3D" id="3.90.1750.10">
    <property type="entry name" value="Hect, E3 ligase catalytic domains"/>
    <property type="match status" value="1"/>
</dbReference>
<dbReference type="CDD" id="cd00078">
    <property type="entry name" value="HECTc"/>
    <property type="match status" value="1"/>
</dbReference>
<reference evidence="11" key="1">
    <citation type="submission" date="2016-06" db="UniProtKB">
        <authorList>
            <consortium name="WormBaseParasite"/>
        </authorList>
    </citation>
    <scope>IDENTIFICATION</scope>
</reference>
<gene>
    <name evidence="9" type="ORF">SBAD_LOCUS6826</name>
</gene>
<keyword evidence="10" id="KW-1185">Reference proteome</keyword>
<evidence type="ECO:0000256" key="3">
    <source>
        <dbReference type="ARBA" id="ARBA00012485"/>
    </source>
</evidence>
<comment type="subcellular location">
    <subcellularLocation>
        <location evidence="2">Cytoplasm</location>
    </subcellularLocation>
</comment>
<reference evidence="9 10" key="2">
    <citation type="submission" date="2018-11" db="EMBL/GenBank/DDBJ databases">
        <authorList>
            <consortium name="Pathogen Informatics"/>
        </authorList>
    </citation>
    <scope>NUCLEOTIDE SEQUENCE [LARGE SCALE GENOMIC DNA]</scope>
</reference>
<evidence type="ECO:0000313" key="9">
    <source>
        <dbReference type="EMBL" id="VDP10908.1"/>
    </source>
</evidence>
<evidence type="ECO:0000256" key="7">
    <source>
        <dbReference type="PROSITE-ProRule" id="PRU00104"/>
    </source>
</evidence>
<dbReference type="EC" id="2.3.2.26" evidence="3"/>
<dbReference type="FunFam" id="3.30.2160.10:FF:000004">
    <property type="entry name" value="probable E3 ubiquitin-protein ligase HERC4 isoform X1"/>
    <property type="match status" value="1"/>
</dbReference>
<dbReference type="PANTHER" id="PTHR45700">
    <property type="entry name" value="UBIQUITIN-PROTEIN LIGASE E3C"/>
    <property type="match status" value="1"/>
</dbReference>
<dbReference type="Gene3D" id="3.30.2160.10">
    <property type="entry name" value="Hect, E3 ligase catalytic domain"/>
    <property type="match status" value="1"/>
</dbReference>
<dbReference type="InterPro" id="IPR035983">
    <property type="entry name" value="Hect_E3_ubiquitin_ligase"/>
</dbReference>
<dbReference type="FunFam" id="3.30.2410.10:FF:000003">
    <property type="entry name" value="probable E3 ubiquitin-protein ligase HERC4 isoform X1"/>
    <property type="match status" value="1"/>
</dbReference>
<accession>A0A183IT79</accession>
<dbReference type="GO" id="GO:0061630">
    <property type="term" value="F:ubiquitin protein ligase activity"/>
    <property type="evidence" value="ECO:0007669"/>
    <property type="project" value="UniProtKB-EC"/>
</dbReference>
<organism evidence="11">
    <name type="scientific">Soboliphyme baturini</name>
    <dbReference type="NCBI Taxonomy" id="241478"/>
    <lineage>
        <taxon>Eukaryota</taxon>
        <taxon>Metazoa</taxon>
        <taxon>Ecdysozoa</taxon>
        <taxon>Nematoda</taxon>
        <taxon>Enoplea</taxon>
        <taxon>Dorylaimia</taxon>
        <taxon>Dioctophymatida</taxon>
        <taxon>Dioctophymatoidea</taxon>
        <taxon>Soboliphymatidae</taxon>
        <taxon>Soboliphyme</taxon>
    </lineage>
</organism>
<evidence type="ECO:0000256" key="6">
    <source>
        <dbReference type="ARBA" id="ARBA00022786"/>
    </source>
</evidence>
<dbReference type="Gene3D" id="3.30.2410.10">
    <property type="entry name" value="Hect, E3 ligase catalytic domain"/>
    <property type="match status" value="1"/>
</dbReference>
<name>A0A183IT79_9BILA</name>
<evidence type="ECO:0000259" key="8">
    <source>
        <dbReference type="PROSITE" id="PS50237"/>
    </source>
</evidence>
<comment type="catalytic activity">
    <reaction evidence="1">
        <text>S-ubiquitinyl-[E2 ubiquitin-conjugating enzyme]-L-cysteine + [acceptor protein]-L-lysine = [E2 ubiquitin-conjugating enzyme]-L-cysteine + N(6)-ubiquitinyl-[acceptor protein]-L-lysine.</text>
        <dbReference type="EC" id="2.3.2.26"/>
    </reaction>
</comment>
<dbReference type="OrthoDB" id="5981550at2759"/>
<keyword evidence="4" id="KW-0963">Cytoplasm</keyword>
<dbReference type="Pfam" id="PF00632">
    <property type="entry name" value="HECT"/>
    <property type="match status" value="1"/>
</dbReference>
<dbReference type="AlphaFoldDB" id="A0A183IT79"/>
<evidence type="ECO:0000256" key="4">
    <source>
        <dbReference type="ARBA" id="ARBA00022490"/>
    </source>
</evidence>
<evidence type="ECO:0000313" key="10">
    <source>
        <dbReference type="Proteomes" id="UP000270296"/>
    </source>
</evidence>
<dbReference type="SUPFAM" id="SSF56204">
    <property type="entry name" value="Hect, E3 ligase catalytic domain"/>
    <property type="match status" value="1"/>
</dbReference>
<evidence type="ECO:0000256" key="5">
    <source>
        <dbReference type="ARBA" id="ARBA00022679"/>
    </source>
</evidence>
<keyword evidence="6 7" id="KW-0833">Ubl conjugation pathway</keyword>